<dbReference type="GO" id="GO:0000160">
    <property type="term" value="P:phosphorelay signal transduction system"/>
    <property type="evidence" value="ECO:0007669"/>
    <property type="project" value="InterPro"/>
</dbReference>
<dbReference type="PROSITE" id="PS50110">
    <property type="entry name" value="RESPONSE_REGULATORY"/>
    <property type="match status" value="1"/>
</dbReference>
<dbReference type="InterPro" id="IPR001789">
    <property type="entry name" value="Sig_transdc_resp-reg_receiver"/>
</dbReference>
<dbReference type="SUPFAM" id="SSF52172">
    <property type="entry name" value="CheY-like"/>
    <property type="match status" value="1"/>
</dbReference>
<feature type="modified residue" description="4-aspartylphosphate" evidence="2">
    <location>
        <position position="62"/>
    </location>
</feature>
<organism evidence="4 5">
    <name type="scientific">Candidatus Jettenia ecosi</name>
    <dbReference type="NCBI Taxonomy" id="2494326"/>
    <lineage>
        <taxon>Bacteria</taxon>
        <taxon>Pseudomonadati</taxon>
        <taxon>Planctomycetota</taxon>
        <taxon>Candidatus Brocadiia</taxon>
        <taxon>Candidatus Brocadiales</taxon>
        <taxon>Candidatus Brocadiaceae</taxon>
        <taxon>Candidatus Jettenia</taxon>
    </lineage>
</organism>
<proteinExistence type="predicted"/>
<evidence type="ECO:0000313" key="5">
    <source>
        <dbReference type="Proteomes" id="UP000319783"/>
    </source>
</evidence>
<dbReference type="Gene3D" id="3.40.50.2300">
    <property type="match status" value="1"/>
</dbReference>
<reference evidence="4 5" key="1">
    <citation type="submission" date="2019-04" db="EMBL/GenBank/DDBJ databases">
        <title>Genome of a novel bacterium Candidatus Jettenia ecosi reconstructed from metagenome of an anammox bioreactor.</title>
        <authorList>
            <person name="Mardanov A.V."/>
            <person name="Beletsky A.V."/>
            <person name="Ravin N.V."/>
            <person name="Botchkova E.A."/>
            <person name="Litti Y.V."/>
            <person name="Nozhevnikova A.N."/>
        </authorList>
    </citation>
    <scope>NUCLEOTIDE SEQUENCE [LARGE SCALE GENOMIC DNA]</scope>
    <source>
        <strain evidence="4">J2</strain>
    </source>
</reference>
<dbReference type="PANTHER" id="PTHR44591:SF3">
    <property type="entry name" value="RESPONSE REGULATORY DOMAIN-CONTAINING PROTEIN"/>
    <property type="match status" value="1"/>
</dbReference>
<dbReference type="InterPro" id="IPR011006">
    <property type="entry name" value="CheY-like_superfamily"/>
</dbReference>
<protein>
    <submittedName>
        <fullName evidence="4">Two component, sigma54 specific, transcriptional regulator, Fis family</fullName>
    </submittedName>
</protein>
<dbReference type="AlphaFoldDB" id="A0A533QED4"/>
<accession>A0A533QED4</accession>
<keyword evidence="1 2" id="KW-0597">Phosphoprotein</keyword>
<evidence type="ECO:0000256" key="2">
    <source>
        <dbReference type="PROSITE-ProRule" id="PRU00169"/>
    </source>
</evidence>
<gene>
    <name evidence="4" type="ORF">JETT_0624</name>
</gene>
<sequence length="134" mass="15177">MMAVLDPRAGQYSLLITDDDESCRDSLKDIFEPKGYITYLASCGREAVKIARTVDVDLLILDVHLPDYSGLETFKIIKKEIRFGIPCIFISGEITKELQIDLISANAYTLISKPINVNILKDSVEQVIAKYYWK</sequence>
<dbReference type="Pfam" id="PF00072">
    <property type="entry name" value="Response_reg"/>
    <property type="match status" value="1"/>
</dbReference>
<dbReference type="CDD" id="cd00156">
    <property type="entry name" value="REC"/>
    <property type="match status" value="1"/>
</dbReference>
<name>A0A533QED4_9BACT</name>
<dbReference type="PANTHER" id="PTHR44591">
    <property type="entry name" value="STRESS RESPONSE REGULATOR PROTEIN 1"/>
    <property type="match status" value="1"/>
</dbReference>
<evidence type="ECO:0000256" key="1">
    <source>
        <dbReference type="ARBA" id="ARBA00022553"/>
    </source>
</evidence>
<dbReference type="EMBL" id="SULG01000008">
    <property type="protein sequence ID" value="TLD43054.1"/>
    <property type="molecule type" value="Genomic_DNA"/>
</dbReference>
<evidence type="ECO:0000259" key="3">
    <source>
        <dbReference type="PROSITE" id="PS50110"/>
    </source>
</evidence>
<dbReference type="Proteomes" id="UP000319783">
    <property type="component" value="Unassembled WGS sequence"/>
</dbReference>
<dbReference type="InterPro" id="IPR050595">
    <property type="entry name" value="Bact_response_regulator"/>
</dbReference>
<comment type="caution">
    <text evidence="4">The sequence shown here is derived from an EMBL/GenBank/DDBJ whole genome shotgun (WGS) entry which is preliminary data.</text>
</comment>
<dbReference type="SMART" id="SM00448">
    <property type="entry name" value="REC"/>
    <property type="match status" value="1"/>
</dbReference>
<feature type="domain" description="Response regulatory" evidence="3">
    <location>
        <begin position="13"/>
        <end position="128"/>
    </location>
</feature>
<evidence type="ECO:0000313" key="4">
    <source>
        <dbReference type="EMBL" id="TLD43054.1"/>
    </source>
</evidence>